<keyword evidence="2" id="KW-0862">Zinc</keyword>
<dbReference type="InterPro" id="IPR050335">
    <property type="entry name" value="ERT1_acuK_gluconeogen_tf"/>
</dbReference>
<evidence type="ECO:0000256" key="5">
    <source>
        <dbReference type="ARBA" id="ARBA00023163"/>
    </source>
</evidence>
<feature type="compositionally biased region" description="Low complexity" evidence="7">
    <location>
        <begin position="35"/>
        <end position="56"/>
    </location>
</feature>
<evidence type="ECO:0000313" key="10">
    <source>
        <dbReference type="Proteomes" id="UP000504636"/>
    </source>
</evidence>
<reference evidence="11" key="2">
    <citation type="submission" date="2020-04" db="EMBL/GenBank/DDBJ databases">
        <authorList>
            <consortium name="NCBI Genome Project"/>
        </authorList>
    </citation>
    <scope>NUCLEOTIDE SEQUENCE</scope>
    <source>
        <strain evidence="11">CBS 304.34</strain>
    </source>
</reference>
<dbReference type="SUPFAM" id="SSF57701">
    <property type="entry name" value="Zn2/Cys6 DNA-binding domain"/>
    <property type="match status" value="1"/>
</dbReference>
<evidence type="ECO:0000313" key="9">
    <source>
        <dbReference type="EMBL" id="KAF2813195.1"/>
    </source>
</evidence>
<dbReference type="Proteomes" id="UP000504636">
    <property type="component" value="Unplaced"/>
</dbReference>
<accession>A0A6A6YZ40</accession>
<dbReference type="AlphaFoldDB" id="A0A6A6YZ40"/>
<dbReference type="GO" id="GO:0008270">
    <property type="term" value="F:zinc ion binding"/>
    <property type="evidence" value="ECO:0007669"/>
    <property type="project" value="InterPro"/>
</dbReference>
<feature type="region of interest" description="Disordered" evidence="7">
    <location>
        <begin position="559"/>
        <end position="659"/>
    </location>
</feature>
<organism evidence="9">
    <name type="scientific">Mytilinidion resinicola</name>
    <dbReference type="NCBI Taxonomy" id="574789"/>
    <lineage>
        <taxon>Eukaryota</taxon>
        <taxon>Fungi</taxon>
        <taxon>Dikarya</taxon>
        <taxon>Ascomycota</taxon>
        <taxon>Pezizomycotina</taxon>
        <taxon>Dothideomycetes</taxon>
        <taxon>Pleosporomycetidae</taxon>
        <taxon>Mytilinidiales</taxon>
        <taxon>Mytilinidiaceae</taxon>
        <taxon>Mytilinidion</taxon>
    </lineage>
</organism>
<feature type="compositionally biased region" description="Pro residues" evidence="7">
    <location>
        <begin position="1"/>
        <end position="10"/>
    </location>
</feature>
<evidence type="ECO:0000259" key="8">
    <source>
        <dbReference type="PROSITE" id="PS50048"/>
    </source>
</evidence>
<feature type="region of interest" description="Disordered" evidence="7">
    <location>
        <begin position="214"/>
        <end position="234"/>
    </location>
</feature>
<keyword evidence="5" id="KW-0804">Transcription</keyword>
<feature type="region of interest" description="Disordered" evidence="7">
    <location>
        <begin position="260"/>
        <end position="327"/>
    </location>
</feature>
<dbReference type="InterPro" id="IPR001138">
    <property type="entry name" value="Zn2Cys6_DnaBD"/>
</dbReference>
<dbReference type="PANTHER" id="PTHR47659:SF4">
    <property type="entry name" value="ZN(II)2CYS6 TRANSCRIPTION FACTOR (EUROFUNG)"/>
    <property type="match status" value="1"/>
</dbReference>
<gene>
    <name evidence="9 11" type="ORF">BDZ99DRAFT_507257</name>
</gene>
<reference evidence="9 11" key="1">
    <citation type="journal article" date="2020" name="Stud. Mycol.">
        <title>101 Dothideomycetes genomes: a test case for predicting lifestyles and emergence of pathogens.</title>
        <authorList>
            <person name="Haridas S."/>
            <person name="Albert R."/>
            <person name="Binder M."/>
            <person name="Bloem J."/>
            <person name="Labutti K."/>
            <person name="Salamov A."/>
            <person name="Andreopoulos B."/>
            <person name="Baker S."/>
            <person name="Barry K."/>
            <person name="Bills G."/>
            <person name="Bluhm B."/>
            <person name="Cannon C."/>
            <person name="Castanera R."/>
            <person name="Culley D."/>
            <person name="Daum C."/>
            <person name="Ezra D."/>
            <person name="Gonzalez J."/>
            <person name="Henrissat B."/>
            <person name="Kuo A."/>
            <person name="Liang C."/>
            <person name="Lipzen A."/>
            <person name="Lutzoni F."/>
            <person name="Magnuson J."/>
            <person name="Mondo S."/>
            <person name="Nolan M."/>
            <person name="Ohm R."/>
            <person name="Pangilinan J."/>
            <person name="Park H.-J."/>
            <person name="Ramirez L."/>
            <person name="Alfaro M."/>
            <person name="Sun H."/>
            <person name="Tritt A."/>
            <person name="Yoshinaga Y."/>
            <person name="Zwiers L.-H."/>
            <person name="Turgeon B."/>
            <person name="Goodwin S."/>
            <person name="Spatafora J."/>
            <person name="Crous P."/>
            <person name="Grigoriev I."/>
        </authorList>
    </citation>
    <scope>NUCLEOTIDE SEQUENCE</scope>
    <source>
        <strain evidence="9 11">CBS 304.34</strain>
    </source>
</reference>
<evidence type="ECO:0000256" key="2">
    <source>
        <dbReference type="ARBA" id="ARBA00022833"/>
    </source>
</evidence>
<evidence type="ECO:0000256" key="1">
    <source>
        <dbReference type="ARBA" id="ARBA00022723"/>
    </source>
</evidence>
<keyword evidence="10" id="KW-1185">Reference proteome</keyword>
<name>A0A6A6YZ40_9PEZI</name>
<dbReference type="PANTHER" id="PTHR47659">
    <property type="entry name" value="ZN(II)2CYS6 TRANSCRIPTION FACTOR (EUROFUNG)-RELATED"/>
    <property type="match status" value="1"/>
</dbReference>
<dbReference type="EMBL" id="MU003696">
    <property type="protein sequence ID" value="KAF2813195.1"/>
    <property type="molecule type" value="Genomic_DNA"/>
</dbReference>
<feature type="compositionally biased region" description="Low complexity" evidence="7">
    <location>
        <begin position="506"/>
        <end position="519"/>
    </location>
</feature>
<proteinExistence type="predicted"/>
<dbReference type="GeneID" id="54465124"/>
<feature type="region of interest" description="Disordered" evidence="7">
    <location>
        <begin position="481"/>
        <end position="519"/>
    </location>
</feature>
<feature type="domain" description="Zn(2)-C6 fungal-type" evidence="8">
    <location>
        <begin position="189"/>
        <end position="220"/>
    </location>
</feature>
<dbReference type="CDD" id="cd00067">
    <property type="entry name" value="GAL4"/>
    <property type="match status" value="1"/>
</dbReference>
<keyword evidence="1" id="KW-0479">Metal-binding</keyword>
<dbReference type="InterPro" id="IPR036864">
    <property type="entry name" value="Zn2-C6_fun-type_DNA-bd_sf"/>
</dbReference>
<evidence type="ECO:0000313" key="11">
    <source>
        <dbReference type="RefSeq" id="XP_033580159.1"/>
    </source>
</evidence>
<sequence>MNILALPPPCTLHQTPSGRRQGPGSHLVKFPQPFSPGTSGPYSYPSPPMSESQSPGRRSARYLDEEGHPYPPAASQPPRSREPAAAPVNPRLSTLIQGIPQQHQRYAGGEQPRGPVQYQQGHAIQGPAFGGVQAPQPYEFGFLGPHGGARTVLGGPGPGPQVQPTAIAAPQPLRPNKTARRTKVHVTSACVNCKKAHLSCDVQRPCTRCLHAGKQDSCRDVQHKKRGRPRLRDQDERELERFTLRREGVRDSLNRTLTLSAAEPGPLPQPPLQSPQEHDPLRSLRRSQRGSDVRPHVPQQPLLPTSVTRPTSVGTLGGFTTAPYPGSTLGPSVRPVAFMNLDLVILRTNQAFRDLMGGDDRGKNFAELVNYRHRETLARLRNSLRQERDDRDPAYMAPITPQGQPDPIQAIPESDVELVSQGYTDRPHLFNFHIPTTPIQSLQVQIRLAKASVYFVTLVVHIPRSAGPAPLLTSYMAPPTPVQSGVPSGPTLGPTSAPPPRDYGQYSRPASSASTSAPSSPYYNFSAIRTSLPQAPLSSPQYTHSPAYGYSPTALEPGYFQTYQPLSHPSPYVPSSRPQSSTSDPRQGPFREGGPPRLEGLQLPPIRTAPAPPLPSPLGQEFGEGQRDRVRRREASPGTETQPETPEKRRRLNIHEVLE</sequence>
<dbReference type="RefSeq" id="XP_033580159.1">
    <property type="nucleotide sequence ID" value="XM_033724231.1"/>
</dbReference>
<protein>
    <recommendedName>
        <fullName evidence="8">Zn(2)-C6 fungal-type domain-containing protein</fullName>
    </recommendedName>
</protein>
<evidence type="ECO:0000256" key="7">
    <source>
        <dbReference type="SAM" id="MobiDB-lite"/>
    </source>
</evidence>
<evidence type="ECO:0000256" key="6">
    <source>
        <dbReference type="ARBA" id="ARBA00023242"/>
    </source>
</evidence>
<feature type="compositionally biased region" description="Polar residues" evidence="7">
    <location>
        <begin position="576"/>
        <end position="585"/>
    </location>
</feature>
<feature type="compositionally biased region" description="Basic and acidic residues" evidence="7">
    <location>
        <begin position="624"/>
        <end position="635"/>
    </location>
</feature>
<feature type="compositionally biased region" description="Polar residues" evidence="7">
    <location>
        <begin position="302"/>
        <end position="314"/>
    </location>
</feature>
<evidence type="ECO:0000256" key="3">
    <source>
        <dbReference type="ARBA" id="ARBA00023015"/>
    </source>
</evidence>
<dbReference type="PROSITE" id="PS00463">
    <property type="entry name" value="ZN2_CY6_FUNGAL_1"/>
    <property type="match status" value="1"/>
</dbReference>
<feature type="region of interest" description="Disordered" evidence="7">
    <location>
        <begin position="1"/>
        <end position="86"/>
    </location>
</feature>
<reference evidence="11" key="3">
    <citation type="submission" date="2025-04" db="UniProtKB">
        <authorList>
            <consortium name="RefSeq"/>
        </authorList>
    </citation>
    <scope>IDENTIFICATION</scope>
    <source>
        <strain evidence="11">CBS 304.34</strain>
    </source>
</reference>
<dbReference type="OrthoDB" id="5575144at2759"/>
<dbReference type="PROSITE" id="PS50048">
    <property type="entry name" value="ZN2_CY6_FUNGAL_2"/>
    <property type="match status" value="1"/>
</dbReference>
<keyword evidence="6" id="KW-0539">Nucleus</keyword>
<dbReference type="SMART" id="SM00066">
    <property type="entry name" value="GAL4"/>
    <property type="match status" value="1"/>
</dbReference>
<dbReference type="GO" id="GO:0000981">
    <property type="term" value="F:DNA-binding transcription factor activity, RNA polymerase II-specific"/>
    <property type="evidence" value="ECO:0007669"/>
    <property type="project" value="InterPro"/>
</dbReference>
<dbReference type="GO" id="GO:0003677">
    <property type="term" value="F:DNA binding"/>
    <property type="evidence" value="ECO:0007669"/>
    <property type="project" value="UniProtKB-KW"/>
</dbReference>
<keyword evidence="3" id="KW-0805">Transcription regulation</keyword>
<keyword evidence="4" id="KW-0238">DNA-binding</keyword>
<evidence type="ECO:0000256" key="4">
    <source>
        <dbReference type="ARBA" id="ARBA00023125"/>
    </source>
</evidence>